<dbReference type="InParanoid" id="Q0TWG0"/>
<name>Q0TWG0_PHANO</name>
<feature type="compositionally biased region" description="Polar residues" evidence="1">
    <location>
        <begin position="60"/>
        <end position="70"/>
    </location>
</feature>
<feature type="region of interest" description="Disordered" evidence="1">
    <location>
        <begin position="30"/>
        <end position="70"/>
    </location>
</feature>
<protein>
    <submittedName>
        <fullName evidence="2">Uncharacterized protein</fullName>
    </submittedName>
</protein>
<organism evidence="2 3">
    <name type="scientific">Phaeosphaeria nodorum (strain SN15 / ATCC MYA-4574 / FGSC 10173)</name>
    <name type="common">Glume blotch fungus</name>
    <name type="synonym">Parastagonospora nodorum</name>
    <dbReference type="NCBI Taxonomy" id="321614"/>
    <lineage>
        <taxon>Eukaryota</taxon>
        <taxon>Fungi</taxon>
        <taxon>Dikarya</taxon>
        <taxon>Ascomycota</taxon>
        <taxon>Pezizomycotina</taxon>
        <taxon>Dothideomycetes</taxon>
        <taxon>Pleosporomycetidae</taxon>
        <taxon>Pleosporales</taxon>
        <taxon>Pleosporineae</taxon>
        <taxon>Phaeosphaeriaceae</taxon>
        <taxon>Parastagonospora</taxon>
    </lineage>
</organism>
<dbReference type="HOGENOM" id="CLU_2758654_0_0_1"/>
<dbReference type="Proteomes" id="UP000001055">
    <property type="component" value="Unassembled WGS sequence"/>
</dbReference>
<dbReference type="AlphaFoldDB" id="Q0TWG0"/>
<evidence type="ECO:0000313" key="3">
    <source>
        <dbReference type="Proteomes" id="UP000001055"/>
    </source>
</evidence>
<reference evidence="3" key="1">
    <citation type="journal article" date="2007" name="Plant Cell">
        <title>Dothideomycete-plant interactions illuminated by genome sequencing and EST analysis of the wheat pathogen Stagonospora nodorum.</title>
        <authorList>
            <person name="Hane J.K."/>
            <person name="Lowe R.G."/>
            <person name="Solomon P.S."/>
            <person name="Tan K.C."/>
            <person name="Schoch C.L."/>
            <person name="Spatafora J.W."/>
            <person name="Crous P.W."/>
            <person name="Kodira C."/>
            <person name="Birren B.W."/>
            <person name="Galagan J.E."/>
            <person name="Torriani S.F."/>
            <person name="McDonald B.A."/>
            <person name="Oliver R.P."/>
        </authorList>
    </citation>
    <scope>NUCLEOTIDE SEQUENCE [LARGE SCALE GENOMIC DNA]</scope>
    <source>
        <strain evidence="3">SN15 / ATCC MYA-4574 / FGSC 10173</strain>
    </source>
</reference>
<evidence type="ECO:0000313" key="2">
    <source>
        <dbReference type="EMBL" id="EAT76469.1"/>
    </source>
</evidence>
<dbReference type="KEGG" id="pno:SNOG_16097"/>
<proteinExistence type="predicted"/>
<dbReference type="GeneID" id="5983155"/>
<sequence>MAFRPDAHATCSSPARRAFCQQRLHHAVLPSSLQPYSTRDMVETKHPSQGSPCPNRAPIPTSSTSQPALG</sequence>
<evidence type="ECO:0000256" key="1">
    <source>
        <dbReference type="SAM" id="MobiDB-lite"/>
    </source>
</evidence>
<accession>Q0TWG0</accession>
<dbReference type="EMBL" id="CH445367">
    <property type="protein sequence ID" value="EAT76469.1"/>
    <property type="molecule type" value="Genomic_DNA"/>
</dbReference>
<gene>
    <name evidence="2" type="ORF">SNOG_16097</name>
</gene>
<dbReference type="RefSeq" id="XP_001806225.1">
    <property type="nucleotide sequence ID" value="XM_001806173.1"/>
</dbReference>